<feature type="domain" description="Alginate export" evidence="1">
    <location>
        <begin position="65"/>
        <end position="451"/>
    </location>
</feature>
<evidence type="ECO:0000259" key="1">
    <source>
        <dbReference type="Pfam" id="PF13372"/>
    </source>
</evidence>
<dbReference type="Proteomes" id="UP000033651">
    <property type="component" value="Unassembled WGS sequence"/>
</dbReference>
<evidence type="ECO:0000313" key="2">
    <source>
        <dbReference type="EMBL" id="KJV35845.1"/>
    </source>
</evidence>
<dbReference type="AlphaFoldDB" id="A0A0F3KX47"/>
<dbReference type="PATRIC" id="fig|345309.4.peg.562"/>
<name>A0A0F3KX47_9GAMM</name>
<protein>
    <recommendedName>
        <fullName evidence="1">Alginate export domain-containing protein</fullName>
    </recommendedName>
</protein>
<accession>A0A0F3KX47</accession>
<dbReference type="Pfam" id="PF13372">
    <property type="entry name" value="Alginate_exp"/>
    <property type="match status" value="1"/>
</dbReference>
<reference evidence="2 3" key="1">
    <citation type="submission" date="2015-03" db="EMBL/GenBank/DDBJ databases">
        <title>Draft genome sequence of Luteibacter yeojuensis strain SU11.</title>
        <authorList>
            <person name="Sulaiman J."/>
            <person name="Priya K."/>
            <person name="Chan K.-G."/>
        </authorList>
    </citation>
    <scope>NUCLEOTIDE SEQUENCE [LARGE SCALE GENOMIC DNA]</scope>
    <source>
        <strain evidence="2 3">SU11</strain>
    </source>
</reference>
<dbReference type="EMBL" id="JZRB01000014">
    <property type="protein sequence ID" value="KJV35845.1"/>
    <property type="molecule type" value="Genomic_DNA"/>
</dbReference>
<organism evidence="2 3">
    <name type="scientific">Luteibacter yeojuensis</name>
    <dbReference type="NCBI Taxonomy" id="345309"/>
    <lineage>
        <taxon>Bacteria</taxon>
        <taxon>Pseudomonadati</taxon>
        <taxon>Pseudomonadota</taxon>
        <taxon>Gammaproteobacteria</taxon>
        <taxon>Lysobacterales</taxon>
        <taxon>Rhodanobacteraceae</taxon>
        <taxon>Luteibacter</taxon>
    </lineage>
</organism>
<evidence type="ECO:0000313" key="3">
    <source>
        <dbReference type="Proteomes" id="UP000033651"/>
    </source>
</evidence>
<comment type="caution">
    <text evidence="2">The sequence shown here is derived from an EMBL/GenBank/DDBJ whole genome shotgun (WGS) entry which is preliminary data.</text>
</comment>
<proteinExistence type="predicted"/>
<gene>
    <name evidence="2" type="ORF">VI08_06795</name>
</gene>
<dbReference type="OrthoDB" id="311329at2"/>
<dbReference type="InterPro" id="IPR025388">
    <property type="entry name" value="Alginate_export_dom"/>
</dbReference>
<keyword evidence="3" id="KW-1185">Reference proteome</keyword>
<sequence>MTLVAAAAMPLPAPGQVLTDVQQAPTLTIERYPEDWSNLAVKANRTGRWTEPFKYIPWATDGSTYLTTGAELRIRYEGYKNANWGAAPDDHYTWYRFLPYADLHVGSARVFVQPIVSAIRGTGRARTPVDTTATDILQAFAEVEFEVAGGATARVSVGRKLVSLGAGRFIDTRYGPNIPQAFDGTDVTLADDGGQLRAFYLRPVDTRGGAFDDTTSHQRSVWGIYGTRWVGRERNTGLDVFFLGFRDTHALFDQGAGRELAHTVGARLFGDTGTQYWNLEGVLQRGSFAGKRVAAGGIGGELGHRFMQARLQPIVALTADYISGDADPGDKRLGTFNPMFPRGKYFAAQSPVGPRNLIHAQPSITVHPAEAVAVSMTGVAYWRASTRDGLYNIPGALVRSGQASDARFIGTQLELAVAWQATAELNLSTSMSAFFPGRFIRETGPSRTMRVAAAMANFRF</sequence>